<dbReference type="PANTHER" id="PTHR36045">
    <property type="entry name" value="OS04G0558500 PROTEIN"/>
    <property type="match status" value="1"/>
</dbReference>
<dbReference type="PANTHER" id="PTHR36045:SF2">
    <property type="entry name" value="OS04G0558500 PROTEIN"/>
    <property type="match status" value="1"/>
</dbReference>
<reference evidence="1" key="1">
    <citation type="journal article" date="2019" name="Science">
        <title>Mutation of a bHLH transcription factor allowed almond domestication.</title>
        <authorList>
            <person name="Sanchez-Perez R."/>
            <person name="Pavan S."/>
            <person name="Mazzeo R."/>
            <person name="Moldovan C."/>
            <person name="Aiese Cigliano R."/>
            <person name="Del Cueto J."/>
            <person name="Ricciardi F."/>
            <person name="Lotti C."/>
            <person name="Ricciardi L."/>
            <person name="Dicenta F."/>
            <person name="Lopez-Marques R.L."/>
            <person name="Lindberg Moller B."/>
        </authorList>
    </citation>
    <scope>NUCLEOTIDE SEQUENCE</scope>
</reference>
<protein>
    <submittedName>
        <fullName evidence="1">Uncharacterized protein</fullName>
    </submittedName>
</protein>
<sequence>MAGPDPEELEVLECEVNEMAEKILEYRATLPDQLKNTFASILAVQKPVFLNGSDPWTSGAPNSGAGQVASNKGALLADGDQTSRSCDCLEINFPAMLLPCLFF</sequence>
<accession>A0A4Y1R0C9</accession>
<gene>
    <name evidence="1" type="ORF">Prudu_006715</name>
</gene>
<organism evidence="1">
    <name type="scientific">Prunus dulcis</name>
    <name type="common">Almond</name>
    <name type="synonym">Amygdalus dulcis</name>
    <dbReference type="NCBI Taxonomy" id="3755"/>
    <lineage>
        <taxon>Eukaryota</taxon>
        <taxon>Viridiplantae</taxon>
        <taxon>Streptophyta</taxon>
        <taxon>Embryophyta</taxon>
        <taxon>Tracheophyta</taxon>
        <taxon>Spermatophyta</taxon>
        <taxon>Magnoliopsida</taxon>
        <taxon>eudicotyledons</taxon>
        <taxon>Gunneridae</taxon>
        <taxon>Pentapetalae</taxon>
        <taxon>rosids</taxon>
        <taxon>fabids</taxon>
        <taxon>Rosales</taxon>
        <taxon>Rosaceae</taxon>
        <taxon>Amygdaloideae</taxon>
        <taxon>Amygdaleae</taxon>
        <taxon>Prunus</taxon>
    </lineage>
</organism>
<name>A0A4Y1R0C9_PRUDU</name>
<dbReference type="EMBL" id="AP019298">
    <property type="protein sequence ID" value="BBG97544.1"/>
    <property type="molecule type" value="Genomic_DNA"/>
</dbReference>
<proteinExistence type="predicted"/>
<dbReference type="AlphaFoldDB" id="A0A4Y1R0C9"/>
<evidence type="ECO:0000313" key="1">
    <source>
        <dbReference type="EMBL" id="BBG97544.1"/>
    </source>
</evidence>